<dbReference type="GeneID" id="34553806"/>
<dbReference type="OrthoDB" id="5090952at2759"/>
<dbReference type="Proteomes" id="UP000176998">
    <property type="component" value="Unassembled WGS sequence"/>
</dbReference>
<comment type="caution">
    <text evidence="1">The sequence shown here is derived from an EMBL/GenBank/DDBJ whole genome shotgun (WGS) entry which is preliminary data.</text>
</comment>
<keyword evidence="2" id="KW-1185">Reference proteome</keyword>
<name>A0A1G4BSD2_9PEZI</name>
<dbReference type="RefSeq" id="XP_022481435.1">
    <property type="nucleotide sequence ID" value="XM_022612296.1"/>
</dbReference>
<reference evidence="1 2" key="1">
    <citation type="submission" date="2016-09" db="EMBL/GenBank/DDBJ databases">
        <authorList>
            <person name="Capua I."/>
            <person name="De Benedictis P."/>
            <person name="Joannis T."/>
            <person name="Lombin L.H."/>
            <person name="Cattoli G."/>
        </authorList>
    </citation>
    <scope>NUCLEOTIDE SEQUENCE [LARGE SCALE GENOMIC DNA]</scope>
    <source>
        <strain evidence="1 2">IMI 309357</strain>
    </source>
</reference>
<accession>A0A1G4BSD2</accession>
<protein>
    <submittedName>
        <fullName evidence="1">Uncharacterized protein</fullName>
    </submittedName>
</protein>
<evidence type="ECO:0000313" key="2">
    <source>
        <dbReference type="Proteomes" id="UP000176998"/>
    </source>
</evidence>
<proteinExistence type="predicted"/>
<dbReference type="EMBL" id="MJBS01000003">
    <property type="protein sequence ID" value="OHF04300.1"/>
    <property type="molecule type" value="Genomic_DNA"/>
</dbReference>
<dbReference type="AlphaFoldDB" id="A0A1G4BSD2"/>
<sequence length="571" mass="63078">MSRPSNIPSGGDARPVCKIFMVGFPTTLPDSTLSTVVDMVGHLVPDASVVPYELLDPSENVNAESDGRGTGISLPLDWIFTEARCLLETMQKSASKQEEIILSGYGLGGIVAKQLASQISSLIFFDVPHESASHQPWEGLLVNLVKTTPSVKLQNSLYSTVSRLARRVAELSTSFSKFEPKYRIMNVFPHHAHESTAPMRASVEESSSWLNSLRRAVQWPGTAQIGSCKVDDIPSLRLLRTCFTPTWDTRSVDPSPPPHRLAYFDALKTLSPSTRIIYENMAPDAVDTMGTLKAVYDKEFQQCKFSAVRGGIVYVTAPDGRGRSAVVKLLSRHLQAQASLVVIDNFPGQLSDAEHPTAFYSLMVSTLHHILSQKPSLLTRPVQMLMNELLQRDAWAEGAVQNLLSVLFASCDADFLIVVHDYGFPLWPDVARKWWSGLVDESRETRRSGASICTLLVSGTGLQNDKHHAGRNLHRLDLTENYEQKKADFIRKECARILAEIGSASSGFLRGARGIHIQNEIVTRVLSIPGSFGEIGRYLDHLLRGLTLSTPRAILRRIGPIPETTNEFYCG</sequence>
<organism evidence="1 2">
    <name type="scientific">Colletotrichum orchidophilum</name>
    <dbReference type="NCBI Taxonomy" id="1209926"/>
    <lineage>
        <taxon>Eukaryota</taxon>
        <taxon>Fungi</taxon>
        <taxon>Dikarya</taxon>
        <taxon>Ascomycota</taxon>
        <taxon>Pezizomycotina</taxon>
        <taxon>Sordariomycetes</taxon>
        <taxon>Hypocreomycetidae</taxon>
        <taxon>Glomerellales</taxon>
        <taxon>Glomerellaceae</taxon>
        <taxon>Colletotrichum</taxon>
    </lineage>
</organism>
<evidence type="ECO:0000313" key="1">
    <source>
        <dbReference type="EMBL" id="OHF04300.1"/>
    </source>
</evidence>
<gene>
    <name evidence="1" type="ORF">CORC01_00639</name>
</gene>